<feature type="domain" description="Tyr recombinase" evidence="3">
    <location>
        <begin position="176"/>
        <end position="349"/>
    </location>
</feature>
<evidence type="ECO:0000313" key="5">
    <source>
        <dbReference type="Proteomes" id="UP000463224"/>
    </source>
</evidence>
<dbReference type="SUPFAM" id="SSF56349">
    <property type="entry name" value="DNA breaking-rejoining enzymes"/>
    <property type="match status" value="1"/>
</dbReference>
<dbReference type="GO" id="GO:0003677">
    <property type="term" value="F:DNA binding"/>
    <property type="evidence" value="ECO:0007669"/>
    <property type="project" value="InterPro"/>
</dbReference>
<dbReference type="InterPro" id="IPR050090">
    <property type="entry name" value="Tyrosine_recombinase_XerCD"/>
</dbReference>
<evidence type="ECO:0000313" key="4">
    <source>
        <dbReference type="EMBL" id="MVA98889.1"/>
    </source>
</evidence>
<dbReference type="AlphaFoldDB" id="A0A844QMP8"/>
<keyword evidence="2" id="KW-0233">DNA recombination</keyword>
<dbReference type="InterPro" id="IPR011010">
    <property type="entry name" value="DNA_brk_join_enz"/>
</dbReference>
<name>A0A844QMP8_9HYPH</name>
<dbReference type="EMBL" id="WPHG01000004">
    <property type="protein sequence ID" value="MVA98889.1"/>
    <property type="molecule type" value="Genomic_DNA"/>
</dbReference>
<reference evidence="4 5" key="1">
    <citation type="submission" date="2019-12" db="EMBL/GenBank/DDBJ databases">
        <title>Nitratireductor arenosus sp. nov., Isolated from sea sand, Jeju island, South Korea.</title>
        <authorList>
            <person name="Kim W."/>
        </authorList>
    </citation>
    <scope>NUCLEOTIDE SEQUENCE [LARGE SCALE GENOMIC DNA]</scope>
    <source>
        <strain evidence="4 5">CAU 1489</strain>
    </source>
</reference>
<dbReference type="PANTHER" id="PTHR30349">
    <property type="entry name" value="PHAGE INTEGRASE-RELATED"/>
    <property type="match status" value="1"/>
</dbReference>
<dbReference type="Gene3D" id="1.10.443.10">
    <property type="entry name" value="Intergrase catalytic core"/>
    <property type="match status" value="1"/>
</dbReference>
<evidence type="ECO:0000256" key="1">
    <source>
        <dbReference type="ARBA" id="ARBA00022908"/>
    </source>
</evidence>
<dbReference type="PROSITE" id="PS51898">
    <property type="entry name" value="TYR_RECOMBINASE"/>
    <property type="match status" value="1"/>
</dbReference>
<gene>
    <name evidence="4" type="ORF">GN330_16700</name>
</gene>
<dbReference type="Proteomes" id="UP000463224">
    <property type="component" value="Unassembled WGS sequence"/>
</dbReference>
<protein>
    <submittedName>
        <fullName evidence="4">Tyrosine-type recombinase/integrase</fullName>
    </submittedName>
</protein>
<dbReference type="CDD" id="cd00397">
    <property type="entry name" value="DNA_BRE_C"/>
    <property type="match status" value="1"/>
</dbReference>
<evidence type="ECO:0000256" key="2">
    <source>
        <dbReference type="ARBA" id="ARBA00023172"/>
    </source>
</evidence>
<organism evidence="4 5">
    <name type="scientific">Nitratireductor arenosus</name>
    <dbReference type="NCBI Taxonomy" id="2682096"/>
    <lineage>
        <taxon>Bacteria</taxon>
        <taxon>Pseudomonadati</taxon>
        <taxon>Pseudomonadota</taxon>
        <taxon>Alphaproteobacteria</taxon>
        <taxon>Hyphomicrobiales</taxon>
        <taxon>Phyllobacteriaceae</taxon>
        <taxon>Nitratireductor</taxon>
    </lineage>
</organism>
<dbReference type="InterPro" id="IPR002104">
    <property type="entry name" value="Integrase_catalytic"/>
</dbReference>
<accession>A0A844QMP8</accession>
<keyword evidence="5" id="KW-1185">Reference proteome</keyword>
<dbReference type="GO" id="GO:0015074">
    <property type="term" value="P:DNA integration"/>
    <property type="evidence" value="ECO:0007669"/>
    <property type="project" value="UniProtKB-KW"/>
</dbReference>
<comment type="caution">
    <text evidence="4">The sequence shown here is derived from an EMBL/GenBank/DDBJ whole genome shotgun (WGS) entry which is preliminary data.</text>
</comment>
<proteinExistence type="predicted"/>
<evidence type="ECO:0000259" key="3">
    <source>
        <dbReference type="PROSITE" id="PS51898"/>
    </source>
</evidence>
<dbReference type="Pfam" id="PF00589">
    <property type="entry name" value="Phage_integrase"/>
    <property type="match status" value="1"/>
</dbReference>
<dbReference type="PANTHER" id="PTHR30349:SF64">
    <property type="entry name" value="PROPHAGE INTEGRASE INTD-RELATED"/>
    <property type="match status" value="1"/>
</dbReference>
<keyword evidence="1" id="KW-0229">DNA integration</keyword>
<dbReference type="InterPro" id="IPR013762">
    <property type="entry name" value="Integrase-like_cat_sf"/>
</dbReference>
<sequence length="360" mass="40865">MVRPAMKIDYPGLLVEPLPSGNKRYRVRPEGERARRIRIYCGPDHDDFHRQYLAARRGEKPEPMKVASDYAKRGSIGWLVNRYFEFLGQRVEAGTTSPKTLKKKRNLLTRLLAEPDKRLFIPQEKLIEMHDAMVSTPAQADAFIEAVAVMYDWAIYRGHVKSNPARGIDRVYEKGDGATPWNAENVRQFLAHHKIGTKPHVAISLLLWTGCRIEDTTVLGRKHECVIDGIEAIRWQPSKKGSSEVTVPLFPALKDATRAPKVQGETYLLGWRGEPYSSGDSASNMFIRWCRAAGLKDRSAHGVRKGLGELLAELGCTPYEVMAILGHSEVRTSEVYTRRFERWKLAVGAMERVRVSHAWF</sequence>
<dbReference type="GO" id="GO:0006310">
    <property type="term" value="P:DNA recombination"/>
    <property type="evidence" value="ECO:0007669"/>
    <property type="project" value="UniProtKB-KW"/>
</dbReference>